<proteinExistence type="predicted"/>
<name>A0A445F669_GLYSO</name>
<dbReference type="PANTHER" id="PTHR33675:SF10">
    <property type="entry name" value="NUCLEAR RECEPTOR FAMILY 2 GROUP C PROTEIN"/>
    <property type="match status" value="1"/>
</dbReference>
<reference evidence="2 3" key="1">
    <citation type="submission" date="2018-09" db="EMBL/GenBank/DDBJ databases">
        <title>A high-quality reference genome of wild soybean provides a powerful tool to mine soybean genomes.</title>
        <authorList>
            <person name="Xie M."/>
            <person name="Chung C.Y.L."/>
            <person name="Li M.-W."/>
            <person name="Wong F.-L."/>
            <person name="Chan T.-F."/>
            <person name="Lam H.-M."/>
        </authorList>
    </citation>
    <scope>NUCLEOTIDE SEQUENCE [LARGE SCALE GENOMIC DNA]</scope>
    <source>
        <strain evidence="3">cv. W05</strain>
        <tissue evidence="2">Hypocotyl of etiolated seedlings</tissue>
    </source>
</reference>
<evidence type="ECO:0000256" key="1">
    <source>
        <dbReference type="SAM" id="MobiDB-lite"/>
    </source>
</evidence>
<evidence type="ECO:0000313" key="3">
    <source>
        <dbReference type="Proteomes" id="UP000289340"/>
    </source>
</evidence>
<sequence length="195" mass="21404">MMKIKLYKNGGLNNNLSFGWATGMAKKRKSIATSLHELDRTIYSSFSSAANSKRVDQELQLLIYSATFRCWATLNELDYCGEEPCMSPRAPQHQQQSQPVMQVTGSGFPVTSGFSGQTIVGQGLRSEHCDNQSKNYVFSNASSNPVRQIGEGGYHPSGLSMGNVNRSIEPNLLHQQSRDSAAFSSNDSAMDMHAD</sequence>
<feature type="region of interest" description="Disordered" evidence="1">
    <location>
        <begin position="175"/>
        <end position="195"/>
    </location>
</feature>
<dbReference type="Proteomes" id="UP000289340">
    <property type="component" value="Chromosome 20"/>
</dbReference>
<protein>
    <submittedName>
        <fullName evidence="2">Uncharacterized protein</fullName>
    </submittedName>
</protein>
<dbReference type="PANTHER" id="PTHR33675">
    <property type="entry name" value="NUCLEAR RECEPTOR FAMILY 2 GROUP C PROTEIN"/>
    <property type="match status" value="1"/>
</dbReference>
<comment type="caution">
    <text evidence="2">The sequence shown here is derived from an EMBL/GenBank/DDBJ whole genome shotgun (WGS) entry which is preliminary data.</text>
</comment>
<accession>A0A445F669</accession>
<organism evidence="2 3">
    <name type="scientific">Glycine soja</name>
    <name type="common">Wild soybean</name>
    <dbReference type="NCBI Taxonomy" id="3848"/>
    <lineage>
        <taxon>Eukaryota</taxon>
        <taxon>Viridiplantae</taxon>
        <taxon>Streptophyta</taxon>
        <taxon>Embryophyta</taxon>
        <taxon>Tracheophyta</taxon>
        <taxon>Spermatophyta</taxon>
        <taxon>Magnoliopsida</taxon>
        <taxon>eudicotyledons</taxon>
        <taxon>Gunneridae</taxon>
        <taxon>Pentapetalae</taxon>
        <taxon>rosids</taxon>
        <taxon>fabids</taxon>
        <taxon>Fabales</taxon>
        <taxon>Fabaceae</taxon>
        <taxon>Papilionoideae</taxon>
        <taxon>50 kb inversion clade</taxon>
        <taxon>NPAAA clade</taxon>
        <taxon>indigoferoid/millettioid clade</taxon>
        <taxon>Phaseoleae</taxon>
        <taxon>Glycine</taxon>
        <taxon>Glycine subgen. Soja</taxon>
    </lineage>
</organism>
<evidence type="ECO:0000313" key="2">
    <source>
        <dbReference type="EMBL" id="RZB44325.1"/>
    </source>
</evidence>
<feature type="compositionally biased region" description="Polar residues" evidence="1">
    <location>
        <begin position="175"/>
        <end position="188"/>
    </location>
</feature>
<gene>
    <name evidence="2" type="ORF">D0Y65_054368</name>
</gene>
<dbReference type="AlphaFoldDB" id="A0A445F669"/>
<dbReference type="EMBL" id="QZWG01000020">
    <property type="protein sequence ID" value="RZB44325.1"/>
    <property type="molecule type" value="Genomic_DNA"/>
</dbReference>
<keyword evidence="3" id="KW-1185">Reference proteome</keyword>